<gene>
    <name evidence="1" type="ORF">PT974_07138</name>
</gene>
<protein>
    <submittedName>
        <fullName evidence="1">Uncharacterized protein</fullName>
    </submittedName>
</protein>
<reference evidence="1 2" key="1">
    <citation type="submission" date="2024-01" db="EMBL/GenBank/DDBJ databases">
        <title>Complete genome of Cladobotryum mycophilum ATHUM6906.</title>
        <authorList>
            <person name="Christinaki A.C."/>
            <person name="Myridakis A.I."/>
            <person name="Kouvelis V.N."/>
        </authorList>
    </citation>
    <scope>NUCLEOTIDE SEQUENCE [LARGE SCALE GENOMIC DNA]</scope>
    <source>
        <strain evidence="1 2">ATHUM6906</strain>
    </source>
</reference>
<organism evidence="1 2">
    <name type="scientific">Cladobotryum mycophilum</name>
    <dbReference type="NCBI Taxonomy" id="491253"/>
    <lineage>
        <taxon>Eukaryota</taxon>
        <taxon>Fungi</taxon>
        <taxon>Dikarya</taxon>
        <taxon>Ascomycota</taxon>
        <taxon>Pezizomycotina</taxon>
        <taxon>Sordariomycetes</taxon>
        <taxon>Hypocreomycetidae</taxon>
        <taxon>Hypocreales</taxon>
        <taxon>Hypocreaceae</taxon>
        <taxon>Cladobotryum</taxon>
    </lineage>
</organism>
<proteinExistence type="predicted"/>
<name>A0ABR0SNK2_9HYPO</name>
<dbReference type="Proteomes" id="UP001338125">
    <property type="component" value="Unassembled WGS sequence"/>
</dbReference>
<evidence type="ECO:0000313" key="1">
    <source>
        <dbReference type="EMBL" id="KAK5993702.1"/>
    </source>
</evidence>
<keyword evidence="2" id="KW-1185">Reference proteome</keyword>
<sequence length="287" mass="31485">MANTAFHFYYAPTWDWPPEGPIKLGNVLASIQSPERPLCTAPLPNDHEVFSSEKKEVKYSKAQFSEGKFSILTTFLKILGLGVEAGADWKKSQQEEFTFERIVTNQFVPRDEYIQRCIEAPAVRRFLDKSRYRKPVYIITGIKVAYGAKAGSEQSVAHDGKLALSVDSAVLGGFTGNVSALAVEPQVEHKSVASGSTSWQGSSDFVFAYRVTRVRVAKKQRGHVIDHDDYTKGAMLGNEAEGPVEAVSEVFVLSHEEASPGDEGYSEVTVLEDGEAVSCAVPRAEAF</sequence>
<accession>A0ABR0SNK2</accession>
<dbReference type="EMBL" id="JAVFKD010000012">
    <property type="protein sequence ID" value="KAK5993702.1"/>
    <property type="molecule type" value="Genomic_DNA"/>
</dbReference>
<evidence type="ECO:0000313" key="2">
    <source>
        <dbReference type="Proteomes" id="UP001338125"/>
    </source>
</evidence>
<comment type="caution">
    <text evidence="1">The sequence shown here is derived from an EMBL/GenBank/DDBJ whole genome shotgun (WGS) entry which is preliminary data.</text>
</comment>